<evidence type="ECO:0000256" key="2">
    <source>
        <dbReference type="SAM" id="SignalP"/>
    </source>
</evidence>
<proteinExistence type="predicted"/>
<dbReference type="PANTHER" id="PTHR36842">
    <property type="entry name" value="PROTEIN TOLB HOMOLOG"/>
    <property type="match status" value="1"/>
</dbReference>
<comment type="caution">
    <text evidence="3">The sequence shown here is derived from an EMBL/GenBank/DDBJ whole genome shotgun (WGS) entry which is preliminary data.</text>
</comment>
<feature type="signal peptide" evidence="2">
    <location>
        <begin position="1"/>
        <end position="19"/>
    </location>
</feature>
<keyword evidence="2" id="KW-0732">Signal</keyword>
<dbReference type="PANTHER" id="PTHR36842:SF1">
    <property type="entry name" value="PROTEIN TOLB"/>
    <property type="match status" value="1"/>
</dbReference>
<keyword evidence="4" id="KW-1185">Reference proteome</keyword>
<accession>A0ABV7VX72</accession>
<feature type="chain" id="PRO_5045416493" evidence="2">
    <location>
        <begin position="20"/>
        <end position="762"/>
    </location>
</feature>
<dbReference type="SUPFAM" id="SSF82171">
    <property type="entry name" value="DPP6 N-terminal domain-like"/>
    <property type="match status" value="1"/>
</dbReference>
<dbReference type="EMBL" id="JBHRYB010000025">
    <property type="protein sequence ID" value="MFC3681829.1"/>
    <property type="molecule type" value="Genomic_DNA"/>
</dbReference>
<evidence type="ECO:0000313" key="3">
    <source>
        <dbReference type="EMBL" id="MFC3681829.1"/>
    </source>
</evidence>
<evidence type="ECO:0000256" key="1">
    <source>
        <dbReference type="SAM" id="Phobius"/>
    </source>
</evidence>
<keyword evidence="1" id="KW-0472">Membrane</keyword>
<feature type="transmembrane region" description="Helical" evidence="1">
    <location>
        <begin position="741"/>
        <end position="760"/>
    </location>
</feature>
<keyword evidence="1" id="KW-0812">Transmembrane</keyword>
<dbReference type="Gene3D" id="2.120.10.30">
    <property type="entry name" value="TolB, C-terminal domain"/>
    <property type="match status" value="1"/>
</dbReference>
<organism evidence="3 4">
    <name type="scientific">Bacterioplanoides pacificum</name>
    <dbReference type="NCBI Taxonomy" id="1171596"/>
    <lineage>
        <taxon>Bacteria</taxon>
        <taxon>Pseudomonadati</taxon>
        <taxon>Pseudomonadota</taxon>
        <taxon>Gammaproteobacteria</taxon>
        <taxon>Oceanospirillales</taxon>
        <taxon>Oceanospirillaceae</taxon>
        <taxon>Bacterioplanoides</taxon>
    </lineage>
</organism>
<name>A0ABV7VX72_9GAMM</name>
<dbReference type="InterPro" id="IPR011042">
    <property type="entry name" value="6-blade_b-propeller_TolB-like"/>
</dbReference>
<dbReference type="Proteomes" id="UP001595722">
    <property type="component" value="Unassembled WGS sequence"/>
</dbReference>
<gene>
    <name evidence="3" type="ORF">ACFOMG_17135</name>
</gene>
<reference evidence="4" key="1">
    <citation type="journal article" date="2019" name="Int. J. Syst. Evol. Microbiol.">
        <title>The Global Catalogue of Microorganisms (GCM) 10K type strain sequencing project: providing services to taxonomists for standard genome sequencing and annotation.</title>
        <authorList>
            <consortium name="The Broad Institute Genomics Platform"/>
            <consortium name="The Broad Institute Genome Sequencing Center for Infectious Disease"/>
            <person name="Wu L."/>
            <person name="Ma J."/>
        </authorList>
    </citation>
    <scope>NUCLEOTIDE SEQUENCE [LARGE SCALE GENOMIC DNA]</scope>
    <source>
        <strain evidence="4">KCTC 42424</strain>
    </source>
</reference>
<evidence type="ECO:0000313" key="4">
    <source>
        <dbReference type="Proteomes" id="UP001595722"/>
    </source>
</evidence>
<protein>
    <submittedName>
        <fullName evidence="3">TolB family protein</fullName>
    </submittedName>
</protein>
<keyword evidence="1" id="KW-1133">Transmembrane helix</keyword>
<dbReference type="RefSeq" id="WP_376868458.1">
    <property type="nucleotide sequence ID" value="NZ_JBHRYB010000025.1"/>
</dbReference>
<sequence length="762" mass="83502">MKRFLMGFALAAAVLNAYAFQSAIDDGGYYYLDSDEAGFDYDFEDISGDVSSTRVPLGGDDSEEITIGFPFEFYGTTYNKFYLSSKTVISFTKDNYNYNPESIPSPSAFNKLGSSVLGWWGDLNPNLTGGEVHYQIKGSAPDRRLIVQFTNTQVWGGGGNITLQFKLFESTNIIEVHYKRIYGESGEPYVVGIMKDATVGLQQFFGTGNSVQDSPPAFNTPFAIRYQRTAVGYKYQGGEPVELVEPGTQRIMDIDLTSLINNEVNLSFSYQGSAGVSVSGPASMQLAAGGTQALALELSALTSAEGFYDIQVLVSSDDPRVKSFVIPVRLHTYQLEQITPATNQAARRVSLSSDGQYAALISNSDLAGTGKTGSIFDVFRYNTEDDSYQQLTVNPVSRRCDLAVISGNGNVTAMICNSNLVPAEPNFGTFEVYIHDAEEGLISRIPATVNAYSVQGMLDISYDGTKVAFVSSFNPVGKNSDGSREVFLYDLNAKEMHQLTRLDNNNIGNIDLDYNGERFVVVSKGNTFGQNPLSRWQVFSGTLKNGLERQITLDNNDHSWMAAIAADGETITFASMAQLAGANNRYNIFTATFRGDDIKQVTRSASYDSSWPKLSSDGSRVAFLSEGSFDSRGLVNNAANFEPYIHDLQRNRTYMLADINSGADAVELAIADDSNSLLFRGNGDWQFGNNLAGNSQVFRIWGMGDNKVEGYSEEKAGLPVITLPGDKDHKRITKKYEDGGALWWLLMAISLAAVTGRRRFKQ</sequence>